<dbReference type="Proteomes" id="UP000282574">
    <property type="component" value="Unassembled WGS sequence"/>
</dbReference>
<sequence>MTNWNETMHFKHLQRLQWQLSEHGIFYAKAFLQADAALNSGMTSGSGSFEWTTGPLQGELTHEVSWFSKGADVPTSGTTCLLTEQAFDGQQLGVEVLFYLKRIG</sequence>
<name>A0AB37U8C1_9CYAN</name>
<dbReference type="EMBL" id="RSCK01000200">
    <property type="protein sequence ID" value="RUS94971.1"/>
    <property type="molecule type" value="Genomic_DNA"/>
</dbReference>
<gene>
    <name evidence="1" type="ORF">DSM107010_71520</name>
</gene>
<comment type="caution">
    <text evidence="1">The sequence shown here is derived from an EMBL/GenBank/DDBJ whole genome shotgun (WGS) entry which is preliminary data.</text>
</comment>
<accession>A0AB37U8C1</accession>
<evidence type="ECO:0000313" key="2">
    <source>
        <dbReference type="Proteomes" id="UP000282574"/>
    </source>
</evidence>
<evidence type="ECO:0000313" key="1">
    <source>
        <dbReference type="EMBL" id="RUS94971.1"/>
    </source>
</evidence>
<protein>
    <submittedName>
        <fullName evidence="1">Uncharacterized protein</fullName>
    </submittedName>
</protein>
<dbReference type="AlphaFoldDB" id="A0AB37U8C1"/>
<keyword evidence="2" id="KW-1185">Reference proteome</keyword>
<reference evidence="1 2" key="1">
    <citation type="journal article" date="2019" name="Genome Biol. Evol.">
        <title>Day and night: Metabolic profiles and evolutionary relationships of six axenic non-marine cyanobacteria.</title>
        <authorList>
            <person name="Will S.E."/>
            <person name="Henke P."/>
            <person name="Boedeker C."/>
            <person name="Huang S."/>
            <person name="Brinkmann H."/>
            <person name="Rohde M."/>
            <person name="Jarek M."/>
            <person name="Friedl T."/>
            <person name="Seufert S."/>
            <person name="Schumacher M."/>
            <person name="Overmann J."/>
            <person name="Neumann-Schaal M."/>
            <person name="Petersen J."/>
        </authorList>
    </citation>
    <scope>NUCLEOTIDE SEQUENCE [LARGE SCALE GENOMIC DNA]</scope>
    <source>
        <strain evidence="1 2">SAG 39.79</strain>
    </source>
</reference>
<proteinExistence type="predicted"/>
<organism evidence="1 2">
    <name type="scientific">Chroococcidiopsis cubana SAG 39.79</name>
    <dbReference type="NCBI Taxonomy" id="388085"/>
    <lineage>
        <taxon>Bacteria</taxon>
        <taxon>Bacillati</taxon>
        <taxon>Cyanobacteriota</taxon>
        <taxon>Cyanophyceae</taxon>
        <taxon>Chroococcidiopsidales</taxon>
        <taxon>Chroococcidiopsidaceae</taxon>
        <taxon>Chroococcidiopsis</taxon>
    </lineage>
</organism>